<proteinExistence type="predicted"/>
<dbReference type="OrthoDB" id="8653499at2"/>
<dbReference type="AlphaFoldDB" id="A0A4R1XJ09"/>
<feature type="chain" id="PRO_5020566575" evidence="1">
    <location>
        <begin position="21"/>
        <end position="257"/>
    </location>
</feature>
<evidence type="ECO:0000256" key="1">
    <source>
        <dbReference type="SAM" id="SignalP"/>
    </source>
</evidence>
<keyword evidence="1" id="KW-0732">Signal</keyword>
<accession>A0A4R1XJ09</accession>
<evidence type="ECO:0000313" key="2">
    <source>
        <dbReference type="EMBL" id="TCM63239.1"/>
    </source>
</evidence>
<organism evidence="2 3">
    <name type="scientific">Acinetobacter calcoaceticus</name>
    <dbReference type="NCBI Taxonomy" id="471"/>
    <lineage>
        <taxon>Bacteria</taxon>
        <taxon>Pseudomonadati</taxon>
        <taxon>Pseudomonadota</taxon>
        <taxon>Gammaproteobacteria</taxon>
        <taxon>Moraxellales</taxon>
        <taxon>Moraxellaceae</taxon>
        <taxon>Acinetobacter</taxon>
        <taxon>Acinetobacter calcoaceticus/baumannii complex</taxon>
    </lineage>
</organism>
<dbReference type="Proteomes" id="UP000294963">
    <property type="component" value="Unassembled WGS sequence"/>
</dbReference>
<keyword evidence="3" id="KW-1185">Reference proteome</keyword>
<reference evidence="2 3" key="1">
    <citation type="submission" date="2019-03" db="EMBL/GenBank/DDBJ databases">
        <title>Genomic analyses of the natural microbiome of Caenorhabditis elegans.</title>
        <authorList>
            <person name="Samuel B."/>
        </authorList>
    </citation>
    <scope>NUCLEOTIDE SEQUENCE [LARGE SCALE GENOMIC DNA]</scope>
    <source>
        <strain evidence="2 3">JUb89</strain>
    </source>
</reference>
<name>A0A4R1XJ09_ACICA</name>
<comment type="caution">
    <text evidence="2">The sequence shown here is derived from an EMBL/GenBank/DDBJ whole genome shotgun (WGS) entry which is preliminary data.</text>
</comment>
<evidence type="ECO:0000313" key="3">
    <source>
        <dbReference type="Proteomes" id="UP000294963"/>
    </source>
</evidence>
<protein>
    <submittedName>
        <fullName evidence="2">Uncharacterized protein</fullName>
    </submittedName>
</protein>
<sequence>MKIKYSLMILLSIYSVHSYADADRLDLKKYQASALQHQSLCKQIPQSCETGQDAQLYQVRQQPEQYYLIWDLKLYQLRGQNKQLQLLNQWDFSNDQAKTVTTHWTVDDEPEASDQRFIYPVLFRISAQSYAVALIQRFDEYYSGGMMTEEVADFFELKANAQSKLQFQNIPFSVYRMIRACFSEEDYLKGGDMGCHDEENLILNIHYRQPYTWQMKYHYFRTLSAASDQKPVNQRRSYLLQAPQTKSLQLPAAWHEY</sequence>
<feature type="signal peptide" evidence="1">
    <location>
        <begin position="1"/>
        <end position="20"/>
    </location>
</feature>
<gene>
    <name evidence="2" type="ORF">EC844_12258</name>
</gene>
<dbReference type="EMBL" id="SLVJ01000022">
    <property type="protein sequence ID" value="TCM63239.1"/>
    <property type="molecule type" value="Genomic_DNA"/>
</dbReference>